<dbReference type="SUPFAM" id="SSF46934">
    <property type="entry name" value="UBA-like"/>
    <property type="match status" value="1"/>
</dbReference>
<dbReference type="Gene3D" id="1.10.8.10">
    <property type="entry name" value="DNA helicase RuvA subunit, C-terminal domain"/>
    <property type="match status" value="1"/>
</dbReference>
<keyword evidence="5" id="KW-1185">Reference proteome</keyword>
<feature type="domain" description="GH18" evidence="3">
    <location>
        <begin position="42"/>
        <end position="332"/>
    </location>
</feature>
<dbReference type="PROSITE" id="PS51910">
    <property type="entry name" value="GH18_2"/>
    <property type="match status" value="1"/>
</dbReference>
<feature type="domain" description="UBA" evidence="2">
    <location>
        <begin position="360"/>
        <end position="400"/>
    </location>
</feature>
<dbReference type="AlphaFoldDB" id="A0A8K0L005"/>
<feature type="region of interest" description="Disordered" evidence="1">
    <location>
        <begin position="1"/>
        <end position="24"/>
    </location>
</feature>
<dbReference type="SMART" id="SM00165">
    <property type="entry name" value="UBA"/>
    <property type="match status" value="1"/>
</dbReference>
<dbReference type="InterPro" id="IPR050542">
    <property type="entry name" value="Glycosyl_Hydrlase18_Chitinase"/>
</dbReference>
<dbReference type="Gene3D" id="3.20.20.80">
    <property type="entry name" value="Glycosidases"/>
    <property type="match status" value="1"/>
</dbReference>
<evidence type="ECO:0000259" key="3">
    <source>
        <dbReference type="PROSITE" id="PS51910"/>
    </source>
</evidence>
<protein>
    <recommendedName>
        <fullName evidence="6">Chitinase</fullName>
    </recommendedName>
</protein>
<evidence type="ECO:0000256" key="1">
    <source>
        <dbReference type="SAM" id="MobiDB-lite"/>
    </source>
</evidence>
<evidence type="ECO:0008006" key="6">
    <source>
        <dbReference type="Google" id="ProtNLM"/>
    </source>
</evidence>
<gene>
    <name evidence="4" type="ORF">KVT40_006736</name>
</gene>
<dbReference type="InterPro" id="IPR017853">
    <property type="entry name" value="GH"/>
</dbReference>
<accession>A0A8K0L005</accession>
<dbReference type="EMBL" id="JAESVG020000008">
    <property type="protein sequence ID" value="KAG8624985.1"/>
    <property type="molecule type" value="Genomic_DNA"/>
</dbReference>
<dbReference type="GO" id="GO:0005975">
    <property type="term" value="P:carbohydrate metabolic process"/>
    <property type="evidence" value="ECO:0007669"/>
    <property type="project" value="InterPro"/>
</dbReference>
<dbReference type="PANTHER" id="PTHR45708:SF60">
    <property type="entry name" value="III CHITINASE, PUTATIVE (AFU_ORTHOLOGUE AFUA_5G03850)-RELATED"/>
    <property type="match status" value="1"/>
</dbReference>
<sequence length="400" mass="43555">MNRFHRPRHVRHTTATPPCIPRPPAADSMADIAPRPNEPHKPRLVIYHQTHHTGPQECQNPVSILPLISNNTGVTHIIIAAVHLNDGNNLTLNDDPPSSPKFTQLWDEVAIAQATGIKVLALLGGAAKGSFQRLSGDETSFNFYYSQLSTFLTTHSLSGIDLDVEEETPLPSIIRLIDRLRSDFGPSPSFTITLAPVLPALLPNMPHLSGFSYFDLENLRRQSIDFYTAQLYCGWGDAGSAEHYLWAVRSGWDPRRVVLGTVSCPENGSGWVDVGRLGEVVGVCRRATWGWGGRGGEAFGGVASWEYFNGLPGGVERPWEWAGRMGAVLGEMIDGTVVGSGVQALGHGQGQAQMERAQHSWPAESVKTLEELGFGRVQAVMALNRTSGNVEYAAGLLFDM</sequence>
<evidence type="ECO:0000259" key="2">
    <source>
        <dbReference type="PROSITE" id="PS50030"/>
    </source>
</evidence>
<dbReference type="GO" id="GO:0005576">
    <property type="term" value="C:extracellular region"/>
    <property type="evidence" value="ECO:0007669"/>
    <property type="project" value="TreeGrafter"/>
</dbReference>
<dbReference type="SUPFAM" id="SSF51445">
    <property type="entry name" value="(Trans)glycosidases"/>
    <property type="match status" value="1"/>
</dbReference>
<organism evidence="4 5">
    <name type="scientific">Elsinoe batatas</name>
    <dbReference type="NCBI Taxonomy" id="2601811"/>
    <lineage>
        <taxon>Eukaryota</taxon>
        <taxon>Fungi</taxon>
        <taxon>Dikarya</taxon>
        <taxon>Ascomycota</taxon>
        <taxon>Pezizomycotina</taxon>
        <taxon>Dothideomycetes</taxon>
        <taxon>Dothideomycetidae</taxon>
        <taxon>Myriangiales</taxon>
        <taxon>Elsinoaceae</taxon>
        <taxon>Elsinoe</taxon>
    </lineage>
</organism>
<dbReference type="InterPro" id="IPR001223">
    <property type="entry name" value="Glyco_hydro18_cat"/>
</dbReference>
<dbReference type="Proteomes" id="UP000809789">
    <property type="component" value="Unassembled WGS sequence"/>
</dbReference>
<dbReference type="OrthoDB" id="3012298at2759"/>
<feature type="compositionally biased region" description="Basic residues" evidence="1">
    <location>
        <begin position="1"/>
        <end position="12"/>
    </location>
</feature>
<evidence type="ECO:0000313" key="5">
    <source>
        <dbReference type="Proteomes" id="UP000809789"/>
    </source>
</evidence>
<dbReference type="InterPro" id="IPR009060">
    <property type="entry name" value="UBA-like_sf"/>
</dbReference>
<dbReference type="Pfam" id="PF00627">
    <property type="entry name" value="UBA"/>
    <property type="match status" value="1"/>
</dbReference>
<dbReference type="CDD" id="cd14309">
    <property type="entry name" value="UBA_scDdi1_like"/>
    <property type="match status" value="1"/>
</dbReference>
<reference evidence="4" key="1">
    <citation type="submission" date="2021-07" db="EMBL/GenBank/DDBJ databases">
        <title>Elsinoe batatas strain:CRI-CJ2 Genome sequencing and assembly.</title>
        <authorList>
            <person name="Huang L."/>
        </authorList>
    </citation>
    <scope>NUCLEOTIDE SEQUENCE</scope>
    <source>
        <strain evidence="4">CRI-CJ2</strain>
    </source>
</reference>
<evidence type="ECO:0000313" key="4">
    <source>
        <dbReference type="EMBL" id="KAG8624985.1"/>
    </source>
</evidence>
<dbReference type="PANTHER" id="PTHR45708">
    <property type="entry name" value="ENDOCHITINASE"/>
    <property type="match status" value="1"/>
</dbReference>
<dbReference type="InterPro" id="IPR015940">
    <property type="entry name" value="UBA"/>
</dbReference>
<dbReference type="Pfam" id="PF00704">
    <property type="entry name" value="Glyco_hydro_18"/>
    <property type="match status" value="1"/>
</dbReference>
<proteinExistence type="predicted"/>
<comment type="caution">
    <text evidence="4">The sequence shown here is derived from an EMBL/GenBank/DDBJ whole genome shotgun (WGS) entry which is preliminary data.</text>
</comment>
<dbReference type="GO" id="GO:0004568">
    <property type="term" value="F:chitinase activity"/>
    <property type="evidence" value="ECO:0007669"/>
    <property type="project" value="TreeGrafter"/>
</dbReference>
<name>A0A8K0L005_9PEZI</name>
<dbReference type="PROSITE" id="PS50030">
    <property type="entry name" value="UBA"/>
    <property type="match status" value="1"/>
</dbReference>